<name>A0ABP8XNL2_9PSEU</name>
<dbReference type="Proteomes" id="UP001500325">
    <property type="component" value="Unassembled WGS sequence"/>
</dbReference>
<accession>A0ABP8XNL2</accession>
<reference evidence="3" key="1">
    <citation type="journal article" date="2019" name="Int. J. Syst. Evol. Microbiol.">
        <title>The Global Catalogue of Microorganisms (GCM) 10K type strain sequencing project: providing services to taxonomists for standard genome sequencing and annotation.</title>
        <authorList>
            <consortium name="The Broad Institute Genomics Platform"/>
            <consortium name="The Broad Institute Genome Sequencing Center for Infectious Disease"/>
            <person name="Wu L."/>
            <person name="Ma J."/>
        </authorList>
    </citation>
    <scope>NUCLEOTIDE SEQUENCE [LARGE SCALE GENOMIC DNA]</scope>
    <source>
        <strain evidence="3">JCM 18055</strain>
    </source>
</reference>
<dbReference type="EMBL" id="BAABIC010000028">
    <property type="protein sequence ID" value="GAA4709957.1"/>
    <property type="molecule type" value="Genomic_DNA"/>
</dbReference>
<feature type="region of interest" description="Disordered" evidence="1">
    <location>
        <begin position="74"/>
        <end position="103"/>
    </location>
</feature>
<sequence>MHLVIRGAADGHPFAADLCTRMLRRRLDIQRRTVDAYLGDALRGGLDVEEAARRYSALLSPELYHLLTTECAWTPRSSGRGSRSSCSGACSADRRSRTRTACP</sequence>
<gene>
    <name evidence="2" type="ORF">GCM10023215_59620</name>
</gene>
<feature type="compositionally biased region" description="Low complexity" evidence="1">
    <location>
        <begin position="76"/>
        <end position="91"/>
    </location>
</feature>
<comment type="caution">
    <text evidence="2">The sequence shown here is derived from an EMBL/GenBank/DDBJ whole genome shotgun (WGS) entry which is preliminary data.</text>
</comment>
<evidence type="ECO:0000256" key="1">
    <source>
        <dbReference type="SAM" id="MobiDB-lite"/>
    </source>
</evidence>
<proteinExistence type="predicted"/>
<evidence type="ECO:0000313" key="3">
    <source>
        <dbReference type="Proteomes" id="UP001500325"/>
    </source>
</evidence>
<protein>
    <submittedName>
        <fullName evidence="2">Uncharacterized protein</fullName>
    </submittedName>
</protein>
<evidence type="ECO:0000313" key="2">
    <source>
        <dbReference type="EMBL" id="GAA4709957.1"/>
    </source>
</evidence>
<organism evidence="2 3">
    <name type="scientific">Pseudonocardia yuanmonensis</name>
    <dbReference type="NCBI Taxonomy" id="1095914"/>
    <lineage>
        <taxon>Bacteria</taxon>
        <taxon>Bacillati</taxon>
        <taxon>Actinomycetota</taxon>
        <taxon>Actinomycetes</taxon>
        <taxon>Pseudonocardiales</taxon>
        <taxon>Pseudonocardiaceae</taxon>
        <taxon>Pseudonocardia</taxon>
    </lineage>
</organism>
<keyword evidence="3" id="KW-1185">Reference proteome</keyword>